<gene>
    <name evidence="2" type="ORF">SAMN05421758_106218</name>
</gene>
<evidence type="ECO:0000313" key="2">
    <source>
        <dbReference type="EMBL" id="SIS82888.1"/>
    </source>
</evidence>
<name>A0ABY1KVE6_9BACI</name>
<dbReference type="GO" id="GO:0016740">
    <property type="term" value="F:transferase activity"/>
    <property type="evidence" value="ECO:0007669"/>
    <property type="project" value="UniProtKB-KW"/>
</dbReference>
<keyword evidence="2" id="KW-0808">Transferase</keyword>
<dbReference type="Proteomes" id="UP000199777">
    <property type="component" value="Unassembled WGS sequence"/>
</dbReference>
<dbReference type="InterPro" id="IPR029044">
    <property type="entry name" value="Nucleotide-diphossugar_trans"/>
</dbReference>
<dbReference type="PANTHER" id="PTHR43685">
    <property type="entry name" value="GLYCOSYLTRANSFERASE"/>
    <property type="match status" value="1"/>
</dbReference>
<proteinExistence type="predicted"/>
<organism evidence="2 3">
    <name type="scientific">Salimicrobium salexigens</name>
    <dbReference type="NCBI Taxonomy" id="908941"/>
    <lineage>
        <taxon>Bacteria</taxon>
        <taxon>Bacillati</taxon>
        <taxon>Bacillota</taxon>
        <taxon>Bacilli</taxon>
        <taxon>Bacillales</taxon>
        <taxon>Bacillaceae</taxon>
        <taxon>Salimicrobium</taxon>
    </lineage>
</organism>
<dbReference type="PANTHER" id="PTHR43685:SF2">
    <property type="entry name" value="GLYCOSYLTRANSFERASE 2-LIKE DOMAIN-CONTAINING PROTEIN"/>
    <property type="match status" value="1"/>
</dbReference>
<dbReference type="InterPro" id="IPR050834">
    <property type="entry name" value="Glycosyltransf_2"/>
</dbReference>
<dbReference type="Pfam" id="PF00535">
    <property type="entry name" value="Glycos_transf_2"/>
    <property type="match status" value="1"/>
</dbReference>
<feature type="domain" description="Glycosyltransferase 2-like" evidence="1">
    <location>
        <begin position="4"/>
        <end position="135"/>
    </location>
</feature>
<comment type="caution">
    <text evidence="2">The sequence shown here is derived from an EMBL/GenBank/DDBJ whole genome shotgun (WGS) entry which is preliminary data.</text>
</comment>
<evidence type="ECO:0000259" key="1">
    <source>
        <dbReference type="Pfam" id="PF00535"/>
    </source>
</evidence>
<accession>A0ABY1KVE6</accession>
<dbReference type="SUPFAM" id="SSF53448">
    <property type="entry name" value="Nucleotide-diphospho-sugar transferases"/>
    <property type="match status" value="1"/>
</dbReference>
<dbReference type="CDD" id="cd00761">
    <property type="entry name" value="Glyco_tranf_GTA_type"/>
    <property type="match status" value="1"/>
</dbReference>
<keyword evidence="3" id="KW-1185">Reference proteome</keyword>
<reference evidence="2 3" key="1">
    <citation type="submission" date="2017-01" db="EMBL/GenBank/DDBJ databases">
        <authorList>
            <person name="Varghese N."/>
            <person name="Submissions S."/>
        </authorList>
    </citation>
    <scope>NUCLEOTIDE SEQUENCE [LARGE SCALE GENOMIC DNA]</scope>
    <source>
        <strain evidence="2 3">DSM 22782</strain>
    </source>
</reference>
<protein>
    <submittedName>
        <fullName evidence="2">Glycosyl transferase family 2</fullName>
    </submittedName>
</protein>
<evidence type="ECO:0000313" key="3">
    <source>
        <dbReference type="Proteomes" id="UP000199777"/>
    </source>
</evidence>
<dbReference type="Gene3D" id="3.90.550.10">
    <property type="entry name" value="Spore Coat Polysaccharide Biosynthesis Protein SpsA, Chain A"/>
    <property type="match status" value="1"/>
</dbReference>
<dbReference type="InterPro" id="IPR001173">
    <property type="entry name" value="Glyco_trans_2-like"/>
</dbReference>
<dbReference type="EMBL" id="FTOK01000006">
    <property type="protein sequence ID" value="SIS82888.1"/>
    <property type="molecule type" value="Genomic_DNA"/>
</dbReference>
<sequence length="305" mass="34988">MQFTVVIPLYNKEKHIKRAVDSVLKQTHSDFEIIVVDDGSIDSSVEEISSIKNCKLQVIQQKNAGVSVARNKGVSKANFDFIAFLDADDEWKPEFLETINRLINLFPMNGAYATSYEVIKGDGRSVPSTKNNSFRSGWEGIVGSYFKESIKAPLISASSVVIPKEVFNKLGGFPLGITRGEDLDMWCKIALNYNIVFSNKLLAKYHKDAENMATLKQLEYNKSFMSYVEQILLKEKENGNNSIFFEEYMISRLILKARYLISVNKNKEARNLLYRYKTTKYNKKAMIKTYILSFKLVHFLYLKVK</sequence>